<reference evidence="1 2" key="1">
    <citation type="journal article" date="2024" name="Ann. Entomol. Soc. Am.">
        <title>Genomic analyses of the southern and eastern yellowjacket wasps (Hymenoptera: Vespidae) reveal evolutionary signatures of social life.</title>
        <authorList>
            <person name="Catto M.A."/>
            <person name="Caine P.B."/>
            <person name="Orr S.E."/>
            <person name="Hunt B.G."/>
            <person name="Goodisman M.A.D."/>
        </authorList>
    </citation>
    <scope>NUCLEOTIDE SEQUENCE [LARGE SCALE GENOMIC DNA]</scope>
    <source>
        <strain evidence="1">233</strain>
        <tissue evidence="1">Head and thorax</tissue>
    </source>
</reference>
<evidence type="ECO:0000313" key="1">
    <source>
        <dbReference type="EMBL" id="KAL2729382.1"/>
    </source>
</evidence>
<name>A0ABD2B9J5_VESSQ</name>
<keyword evidence="2" id="KW-1185">Reference proteome</keyword>
<sequence length="95" mass="11361">MTYNIEENCRKKSIFSNILKLILSDIKLVLLKSIKYLIKDEKTSLFTEDTNLPDIINTESDDDYHSFQNPHLLLFRTIILHNQRLNMWHNNLKKN</sequence>
<accession>A0ABD2B9J5</accession>
<evidence type="ECO:0000313" key="2">
    <source>
        <dbReference type="Proteomes" id="UP001607302"/>
    </source>
</evidence>
<comment type="caution">
    <text evidence="1">The sequence shown here is derived from an EMBL/GenBank/DDBJ whole genome shotgun (WGS) entry which is preliminary data.</text>
</comment>
<protein>
    <submittedName>
        <fullName evidence="1">Gem-associated protein 5-like</fullName>
    </submittedName>
</protein>
<dbReference type="AlphaFoldDB" id="A0ABD2B9J5"/>
<dbReference type="Proteomes" id="UP001607302">
    <property type="component" value="Unassembled WGS sequence"/>
</dbReference>
<organism evidence="1 2">
    <name type="scientific">Vespula squamosa</name>
    <name type="common">Southern yellow jacket</name>
    <name type="synonym">Wasp</name>
    <dbReference type="NCBI Taxonomy" id="30214"/>
    <lineage>
        <taxon>Eukaryota</taxon>
        <taxon>Metazoa</taxon>
        <taxon>Ecdysozoa</taxon>
        <taxon>Arthropoda</taxon>
        <taxon>Hexapoda</taxon>
        <taxon>Insecta</taxon>
        <taxon>Pterygota</taxon>
        <taxon>Neoptera</taxon>
        <taxon>Endopterygota</taxon>
        <taxon>Hymenoptera</taxon>
        <taxon>Apocrita</taxon>
        <taxon>Aculeata</taxon>
        <taxon>Vespoidea</taxon>
        <taxon>Vespidae</taxon>
        <taxon>Vespinae</taxon>
        <taxon>Vespula</taxon>
    </lineage>
</organism>
<gene>
    <name evidence="1" type="ORF">V1478_005672</name>
</gene>
<proteinExistence type="predicted"/>
<dbReference type="EMBL" id="JAUDFV010000130">
    <property type="protein sequence ID" value="KAL2729382.1"/>
    <property type="molecule type" value="Genomic_DNA"/>
</dbReference>